<dbReference type="InterPro" id="IPR003594">
    <property type="entry name" value="HATPase_dom"/>
</dbReference>
<evidence type="ECO:0000256" key="9">
    <source>
        <dbReference type="ARBA" id="ARBA00022679"/>
    </source>
</evidence>
<organism evidence="19">
    <name type="scientific">uncultured Cytophagales bacterium</name>
    <dbReference type="NCBI Taxonomy" id="158755"/>
    <lineage>
        <taxon>Bacteria</taxon>
        <taxon>Pseudomonadati</taxon>
        <taxon>Bacteroidota</taxon>
        <taxon>Sphingobacteriia</taxon>
        <taxon>Sphingobacteriales</taxon>
        <taxon>environmental samples</taxon>
    </lineage>
</organism>
<dbReference type="InterPro" id="IPR052162">
    <property type="entry name" value="Sensor_kinase/Photoreceptor"/>
</dbReference>
<keyword evidence="9 19" id="KW-0808">Transferase</keyword>
<dbReference type="InterPro" id="IPR011712">
    <property type="entry name" value="Sig_transdc_His_kin_sub3_dim/P"/>
</dbReference>
<dbReference type="InterPro" id="IPR005467">
    <property type="entry name" value="His_kinase_dom"/>
</dbReference>
<dbReference type="PROSITE" id="PS50113">
    <property type="entry name" value="PAC"/>
    <property type="match status" value="3"/>
</dbReference>
<dbReference type="PRINTS" id="PR00344">
    <property type="entry name" value="BCTRLSENSOR"/>
</dbReference>
<comment type="catalytic activity">
    <reaction evidence="1">
        <text>ATP + protein L-histidine = ADP + protein N-phospho-L-histidine.</text>
        <dbReference type="EC" id="2.7.13.3"/>
    </reaction>
</comment>
<feature type="domain" description="PAS" evidence="17">
    <location>
        <begin position="8"/>
        <end position="80"/>
    </location>
</feature>
<comment type="function">
    <text evidence="14">Member of the two-component regulatory system NreB/NreC involved in the control of dissimilatory nitrate/nitrite reduction in response to oxygen. NreB functions as a direct oxygen sensor histidine kinase which is autophosphorylated, in the absence of oxygen, probably at the conserved histidine residue, and transfers its phosphate group probably to a conserved aspartate residue of NreC. NreB/NreC activates the expression of the nitrate (narGHJI) and nitrite (nir) reductase operons, as well as the putative nitrate transporter gene narT.</text>
</comment>
<dbReference type="InterPro" id="IPR013655">
    <property type="entry name" value="PAS_fold_3"/>
</dbReference>
<dbReference type="InterPro" id="IPR029016">
    <property type="entry name" value="GAF-like_dom_sf"/>
</dbReference>
<protein>
    <recommendedName>
        <fullName evidence="5">Oxygen sensor histidine kinase NreB</fullName>
        <ecNumber evidence="4">2.7.13.3</ecNumber>
    </recommendedName>
    <alternativeName>
        <fullName evidence="15">Nitrogen regulation protein B</fullName>
    </alternativeName>
</protein>
<dbReference type="SUPFAM" id="SSF55874">
    <property type="entry name" value="ATPase domain of HSP90 chaperone/DNA topoisomerase II/histidine kinase"/>
    <property type="match status" value="1"/>
</dbReference>
<dbReference type="PROSITE" id="PS50112">
    <property type="entry name" value="PAS"/>
    <property type="match status" value="2"/>
</dbReference>
<evidence type="ECO:0000256" key="3">
    <source>
        <dbReference type="ARBA" id="ARBA00004496"/>
    </source>
</evidence>
<dbReference type="Pfam" id="PF07730">
    <property type="entry name" value="HisKA_3"/>
    <property type="match status" value="1"/>
</dbReference>
<reference evidence="19" key="1">
    <citation type="submission" date="2020-02" db="EMBL/GenBank/DDBJ databases">
        <authorList>
            <person name="Meier V. D."/>
        </authorList>
    </citation>
    <scope>NUCLEOTIDE SEQUENCE</scope>
    <source>
        <strain evidence="19">AVDCRST_MAG56</strain>
    </source>
</reference>
<dbReference type="GO" id="GO:0046872">
    <property type="term" value="F:metal ion binding"/>
    <property type="evidence" value="ECO:0007669"/>
    <property type="project" value="UniProtKB-KW"/>
</dbReference>
<keyword evidence="12" id="KW-0408">Iron</keyword>
<dbReference type="GO" id="GO:0000155">
    <property type="term" value="F:phosphorelay sensor kinase activity"/>
    <property type="evidence" value="ECO:0007669"/>
    <property type="project" value="InterPro"/>
</dbReference>
<dbReference type="GO" id="GO:0008168">
    <property type="term" value="F:methyltransferase activity"/>
    <property type="evidence" value="ECO:0007669"/>
    <property type="project" value="UniProtKB-KW"/>
</dbReference>
<dbReference type="EMBL" id="CADCTQ010000467">
    <property type="protein sequence ID" value="CAA9303545.1"/>
    <property type="molecule type" value="Genomic_DNA"/>
</dbReference>
<evidence type="ECO:0000256" key="12">
    <source>
        <dbReference type="ARBA" id="ARBA00023004"/>
    </source>
</evidence>
<dbReference type="CDD" id="cd16917">
    <property type="entry name" value="HATPase_UhpB-NarQ-NarX-like"/>
    <property type="match status" value="1"/>
</dbReference>
<dbReference type="SMART" id="SM00065">
    <property type="entry name" value="GAF"/>
    <property type="match status" value="2"/>
</dbReference>
<dbReference type="InterPro" id="IPR000700">
    <property type="entry name" value="PAS-assoc_C"/>
</dbReference>
<dbReference type="InterPro" id="IPR003018">
    <property type="entry name" value="GAF"/>
</dbReference>
<dbReference type="Gene3D" id="3.30.565.10">
    <property type="entry name" value="Histidine kinase-like ATPase, C-terminal domain"/>
    <property type="match status" value="1"/>
</dbReference>
<dbReference type="GO" id="GO:0016020">
    <property type="term" value="C:membrane"/>
    <property type="evidence" value="ECO:0007669"/>
    <property type="project" value="InterPro"/>
</dbReference>
<evidence type="ECO:0000256" key="4">
    <source>
        <dbReference type="ARBA" id="ARBA00012438"/>
    </source>
</evidence>
<evidence type="ECO:0000256" key="6">
    <source>
        <dbReference type="ARBA" id="ARBA00022485"/>
    </source>
</evidence>
<dbReference type="GO" id="GO:0051539">
    <property type="term" value="F:4 iron, 4 sulfur cluster binding"/>
    <property type="evidence" value="ECO:0007669"/>
    <property type="project" value="UniProtKB-KW"/>
</dbReference>
<dbReference type="InterPro" id="IPR001610">
    <property type="entry name" value="PAC"/>
</dbReference>
<feature type="domain" description="Histidine kinase" evidence="16">
    <location>
        <begin position="1134"/>
        <end position="1331"/>
    </location>
</feature>
<dbReference type="SMART" id="SM00086">
    <property type="entry name" value="PAC"/>
    <property type="match status" value="4"/>
</dbReference>
<accession>A0A6J4KED4</accession>
<dbReference type="Pfam" id="PF02518">
    <property type="entry name" value="HATPase_c"/>
    <property type="match status" value="1"/>
</dbReference>
<dbReference type="Pfam" id="PF01590">
    <property type="entry name" value="GAF"/>
    <property type="match status" value="2"/>
</dbReference>
<keyword evidence="8" id="KW-0597">Phosphoprotein</keyword>
<evidence type="ECO:0000256" key="11">
    <source>
        <dbReference type="ARBA" id="ARBA00022777"/>
    </source>
</evidence>
<dbReference type="InterPro" id="IPR035965">
    <property type="entry name" value="PAS-like_dom_sf"/>
</dbReference>
<evidence type="ECO:0000256" key="5">
    <source>
        <dbReference type="ARBA" id="ARBA00017322"/>
    </source>
</evidence>
<feature type="domain" description="PAC" evidence="18">
    <location>
        <begin position="83"/>
        <end position="134"/>
    </location>
</feature>
<evidence type="ECO:0000256" key="13">
    <source>
        <dbReference type="ARBA" id="ARBA00023014"/>
    </source>
</evidence>
<dbReference type="Pfam" id="PF13188">
    <property type="entry name" value="PAS_8"/>
    <property type="match status" value="1"/>
</dbReference>
<evidence type="ECO:0000256" key="7">
    <source>
        <dbReference type="ARBA" id="ARBA00022490"/>
    </source>
</evidence>
<keyword evidence="6" id="KW-0004">4Fe-4S</keyword>
<keyword evidence="13" id="KW-0411">Iron-sulfur</keyword>
<dbReference type="Gene3D" id="3.30.450.40">
    <property type="match status" value="2"/>
</dbReference>
<proteinExistence type="predicted"/>
<dbReference type="SUPFAM" id="SSF55785">
    <property type="entry name" value="PYP-like sensor domain (PAS domain)"/>
    <property type="match status" value="6"/>
</dbReference>
<evidence type="ECO:0000313" key="19">
    <source>
        <dbReference type="EMBL" id="CAA9303545.1"/>
    </source>
</evidence>
<dbReference type="CDD" id="cd00130">
    <property type="entry name" value="PAS"/>
    <property type="match status" value="2"/>
</dbReference>
<dbReference type="PANTHER" id="PTHR43304:SF1">
    <property type="entry name" value="PAC DOMAIN-CONTAINING PROTEIN"/>
    <property type="match status" value="1"/>
</dbReference>
<keyword evidence="10" id="KW-0479">Metal-binding</keyword>
<evidence type="ECO:0000259" key="17">
    <source>
        <dbReference type="PROSITE" id="PS50112"/>
    </source>
</evidence>
<dbReference type="GO" id="GO:0032259">
    <property type="term" value="P:methylation"/>
    <property type="evidence" value="ECO:0007669"/>
    <property type="project" value="UniProtKB-KW"/>
</dbReference>
<name>A0A6J4KED4_9SPHI</name>
<dbReference type="NCBIfam" id="TIGR00229">
    <property type="entry name" value="sensory_box"/>
    <property type="match status" value="4"/>
</dbReference>
<dbReference type="GO" id="GO:0005737">
    <property type="term" value="C:cytoplasm"/>
    <property type="evidence" value="ECO:0007669"/>
    <property type="project" value="UniProtKB-SubCell"/>
</dbReference>
<comment type="cofactor">
    <cofactor evidence="2">
        <name>[4Fe-4S] cluster</name>
        <dbReference type="ChEBI" id="CHEBI:49883"/>
    </cofactor>
</comment>
<dbReference type="InterPro" id="IPR000014">
    <property type="entry name" value="PAS"/>
</dbReference>
<evidence type="ECO:0000256" key="15">
    <source>
        <dbReference type="ARBA" id="ARBA00030800"/>
    </source>
</evidence>
<keyword evidence="11" id="KW-0418">Kinase</keyword>
<evidence type="ECO:0000256" key="8">
    <source>
        <dbReference type="ARBA" id="ARBA00022553"/>
    </source>
</evidence>
<dbReference type="SUPFAM" id="SSF55781">
    <property type="entry name" value="GAF domain-like"/>
    <property type="match status" value="2"/>
</dbReference>
<keyword evidence="7" id="KW-0963">Cytoplasm</keyword>
<feature type="domain" description="PAS" evidence="17">
    <location>
        <begin position="719"/>
        <end position="791"/>
    </location>
</feature>
<feature type="domain" description="PAC" evidence="18">
    <location>
        <begin position="1058"/>
        <end position="1111"/>
    </location>
</feature>
<evidence type="ECO:0000259" key="18">
    <source>
        <dbReference type="PROSITE" id="PS50113"/>
    </source>
</evidence>
<evidence type="ECO:0000256" key="14">
    <source>
        <dbReference type="ARBA" id="ARBA00024827"/>
    </source>
</evidence>
<dbReference type="GO" id="GO:0046983">
    <property type="term" value="F:protein dimerization activity"/>
    <property type="evidence" value="ECO:0007669"/>
    <property type="project" value="InterPro"/>
</dbReference>
<dbReference type="EC" id="2.7.13.3" evidence="4"/>
<comment type="subcellular location">
    <subcellularLocation>
        <location evidence="3">Cytoplasm</location>
    </subcellularLocation>
</comment>
<dbReference type="Gene3D" id="1.20.5.1930">
    <property type="match status" value="1"/>
</dbReference>
<dbReference type="Pfam" id="PF08447">
    <property type="entry name" value="PAS_3"/>
    <property type="match status" value="1"/>
</dbReference>
<dbReference type="InterPro" id="IPR036890">
    <property type="entry name" value="HATPase_C_sf"/>
</dbReference>
<dbReference type="Pfam" id="PF13426">
    <property type="entry name" value="PAS_9"/>
    <property type="match status" value="2"/>
</dbReference>
<dbReference type="PROSITE" id="PS50109">
    <property type="entry name" value="HIS_KIN"/>
    <property type="match status" value="1"/>
</dbReference>
<dbReference type="SMART" id="SM00091">
    <property type="entry name" value="PAS"/>
    <property type="match status" value="4"/>
</dbReference>
<keyword evidence="19" id="KW-0489">Methyltransferase</keyword>
<dbReference type="PANTHER" id="PTHR43304">
    <property type="entry name" value="PHYTOCHROME-LIKE PROTEIN CPH1"/>
    <property type="match status" value="1"/>
</dbReference>
<evidence type="ECO:0000259" key="16">
    <source>
        <dbReference type="PROSITE" id="PS50109"/>
    </source>
</evidence>
<sequence>MFHPDAPSFSFLRSLAEQNDLVVFAYGLASGQFTYLNPAFEQVFARTQESLRTSAELPALVHPQDLPYLEQAYGALLAGEIRENVEFRILLPDGSVKWLRVKPYVLEEAPGERILAGTGEDITERKRHGANLAFLAEISQDLVRLTRIDETMAVLGAKIGAFFGLSRCLFVEIDPAQELCWVSYGWGREGAVEIPGKHRIADFISPRFQVASRAGETVVINDVFADPRTGGEQYRAFGIGAMVTVPLLRGDDWYFLLGFYDARPRDWQAGELELMRELTTRIWSRIERARAQEALEESEAKYRTLFETIDEGFTIQELLLDEKGKVTDVMYREVNKAYGQHSGLKDALGKKASELFPHLEQHWLDSMTQVYQTGEPVRREGYQADLDRWFTLQYARVGGPGSRFISVVFQDITGRKRQEQRQAYRLKLSDALGSRSDAIAIEEAVTAEALRYFQADRCYYCTIEEGSAIIRRDASGNGLHSIAGTYRLDQFDLFNVVLETGLPFIVNDVHESELVNDALLSLLLRVDIGSFLNVPVVKAGKVAGVFTVAQSASRTWTELEVELAVETADRTWASVERARTEEALRNSEAQLRAVFKALPVGIGFADPKGQLLLSNEEMRLYLPHNIMPSQEDNLYPHWLAHHPDGTRVGREGFPGARALRGEYVVPGMEMLYHPPEGARIWTRVAAVPIGDPDGNTIGAVTVVTDITGLKQATEALREREERLQKALSIQTVGVIFFDPAGNIQDANPAFCRMSGYAREDLAGGKVHWKQLTPPEFREASRIAQQELLTQGENTPYEKQYIRPDGSRWWGLFAGKRLSETECVEFVVDITRQKEYEQHLQDFNTLLEQKVKARTEELQESKDLLQSVFDTSLISLSVLKAERDEAGNIQDFRIRMVNKELERETGRRDLVGKRYAREFSGIKEAGLFEVMLRVMQTGKPEGMEYHYPFEGLNKWYSALFVKLDDGLVATNLDITERKGAEQELLKNYHILRQAEALACLGSWEYDVKSGQITWSAGMYRLFGLPEDAPIRPEIYLDYALAEDRSIAHKIVQALRESHRPLEETLRMHINGKTCTVKIQAQRLSNQSGQPEKILGVDLDISEIKRLEEENIRIRLEQHNQLLNAILEAQEEERRRISESLHNGVGQILFATKLNLVGVDLQAPPERKEQVAQALRKVEALLTEAIEETRRASHELVPILLKDFGLQKAIDEFCRRFQGTGIELSCHYFAERLAAPLETAIYRISQELLNNIVRHSGATKASLEVNKDQQFVYLDAQDNGKGLDLNRLQEPDARTGIGLRTIQDRVKLLNGEIDLESRPGKGTLVSIKIPLDRSESKPKALDLK</sequence>
<dbReference type="InterPro" id="IPR004358">
    <property type="entry name" value="Sig_transdc_His_kin-like_C"/>
</dbReference>
<evidence type="ECO:0000256" key="10">
    <source>
        <dbReference type="ARBA" id="ARBA00022723"/>
    </source>
</evidence>
<feature type="domain" description="PAC" evidence="18">
    <location>
        <begin position="666"/>
        <end position="718"/>
    </location>
</feature>
<gene>
    <name evidence="19" type="ORF">AVDCRST_MAG56-5699</name>
</gene>
<dbReference type="SMART" id="SM00387">
    <property type="entry name" value="HATPase_c"/>
    <property type="match status" value="1"/>
</dbReference>
<dbReference type="Gene3D" id="3.30.450.20">
    <property type="entry name" value="PAS domain"/>
    <property type="match status" value="6"/>
</dbReference>
<evidence type="ECO:0000256" key="2">
    <source>
        <dbReference type="ARBA" id="ARBA00001966"/>
    </source>
</evidence>
<evidence type="ECO:0000256" key="1">
    <source>
        <dbReference type="ARBA" id="ARBA00000085"/>
    </source>
</evidence>